<dbReference type="PANTHER" id="PTHR33156">
    <property type="entry name" value="OS02G0230000 PROTEIN"/>
    <property type="match status" value="1"/>
</dbReference>
<accession>A0AAW1K946</accession>
<reference evidence="2" key="1">
    <citation type="submission" date="2024-03" db="EMBL/GenBank/DDBJ databases">
        <title>WGS assembly of Saponaria officinalis var. Norfolk2.</title>
        <authorList>
            <person name="Jenkins J."/>
            <person name="Shu S."/>
            <person name="Grimwood J."/>
            <person name="Barry K."/>
            <person name="Goodstein D."/>
            <person name="Schmutz J."/>
            <person name="Leebens-Mack J."/>
            <person name="Osbourn A."/>
        </authorList>
    </citation>
    <scope>NUCLEOTIDE SEQUENCE [LARGE SCALE GENOMIC DNA]</scope>
    <source>
        <strain evidence="2">JIC</strain>
    </source>
</reference>
<sequence length="100" mass="10951">MATMAAARSLLRSSSAVRSTTTRFATAPKPKSNPFNLPKQNSLSSPRIFRSPVELSSCVESLMPYHTATASALLTSMLSVTPRHFGWTPEGKESERTRTH</sequence>
<feature type="region of interest" description="Disordered" evidence="1">
    <location>
        <begin position="1"/>
        <end position="43"/>
    </location>
</feature>
<evidence type="ECO:0000313" key="2">
    <source>
        <dbReference type="EMBL" id="KAK9714623.1"/>
    </source>
</evidence>
<dbReference type="PANTHER" id="PTHR33156:SF59">
    <property type="entry name" value="PROTEIN NUCLEAR FUSION DEFECTIVE 6, CHLOROPLASTIC_MITOCHONDRIAL-LIKE"/>
    <property type="match status" value="1"/>
</dbReference>
<proteinExistence type="predicted"/>
<dbReference type="InterPro" id="IPR043459">
    <property type="entry name" value="NFD6/NOXY2-like"/>
</dbReference>
<evidence type="ECO:0000256" key="1">
    <source>
        <dbReference type="SAM" id="MobiDB-lite"/>
    </source>
</evidence>
<feature type="compositionally biased region" description="Polar residues" evidence="1">
    <location>
        <begin position="33"/>
        <end position="43"/>
    </location>
</feature>
<dbReference type="AlphaFoldDB" id="A0AAW1K946"/>
<dbReference type="EMBL" id="JBDFQZ010000006">
    <property type="protein sequence ID" value="KAK9714623.1"/>
    <property type="molecule type" value="Genomic_DNA"/>
</dbReference>
<gene>
    <name evidence="2" type="ORF">RND81_06G107700</name>
</gene>
<evidence type="ECO:0000313" key="3">
    <source>
        <dbReference type="Proteomes" id="UP001443914"/>
    </source>
</evidence>
<dbReference type="GO" id="GO:0005739">
    <property type="term" value="C:mitochondrion"/>
    <property type="evidence" value="ECO:0007669"/>
    <property type="project" value="TreeGrafter"/>
</dbReference>
<evidence type="ECO:0008006" key="4">
    <source>
        <dbReference type="Google" id="ProtNLM"/>
    </source>
</evidence>
<protein>
    <recommendedName>
        <fullName evidence="4">Protein NUCLEAR FUSION DEFECTIVE 6, chloroplastic/mitochondrial-like</fullName>
    </recommendedName>
</protein>
<keyword evidence="3" id="KW-1185">Reference proteome</keyword>
<dbReference type="Proteomes" id="UP001443914">
    <property type="component" value="Unassembled WGS sequence"/>
</dbReference>
<feature type="compositionally biased region" description="Low complexity" evidence="1">
    <location>
        <begin position="1"/>
        <end position="27"/>
    </location>
</feature>
<comment type="caution">
    <text evidence="2">The sequence shown here is derived from an EMBL/GenBank/DDBJ whole genome shotgun (WGS) entry which is preliminary data.</text>
</comment>
<name>A0AAW1K946_SAPOF</name>
<organism evidence="2 3">
    <name type="scientific">Saponaria officinalis</name>
    <name type="common">Common soapwort</name>
    <name type="synonym">Lychnis saponaria</name>
    <dbReference type="NCBI Taxonomy" id="3572"/>
    <lineage>
        <taxon>Eukaryota</taxon>
        <taxon>Viridiplantae</taxon>
        <taxon>Streptophyta</taxon>
        <taxon>Embryophyta</taxon>
        <taxon>Tracheophyta</taxon>
        <taxon>Spermatophyta</taxon>
        <taxon>Magnoliopsida</taxon>
        <taxon>eudicotyledons</taxon>
        <taxon>Gunneridae</taxon>
        <taxon>Pentapetalae</taxon>
        <taxon>Caryophyllales</taxon>
        <taxon>Caryophyllaceae</taxon>
        <taxon>Caryophylleae</taxon>
        <taxon>Saponaria</taxon>
    </lineage>
</organism>